<name>A0A1M7XVI2_9BACT</name>
<feature type="transmembrane region" description="Helical" evidence="7">
    <location>
        <begin position="419"/>
        <end position="440"/>
    </location>
</feature>
<keyword evidence="5 7" id="KW-1133">Transmembrane helix</keyword>
<dbReference type="AlphaFoldDB" id="A0A1M7XVI2"/>
<feature type="transmembrane region" description="Helical" evidence="7">
    <location>
        <begin position="235"/>
        <end position="253"/>
    </location>
</feature>
<feature type="transmembrane region" description="Helical" evidence="7">
    <location>
        <begin position="89"/>
        <end position="113"/>
    </location>
</feature>
<feature type="transmembrane region" description="Helical" evidence="7">
    <location>
        <begin position="12"/>
        <end position="38"/>
    </location>
</feature>
<evidence type="ECO:0000313" key="10">
    <source>
        <dbReference type="Proteomes" id="UP000184603"/>
    </source>
</evidence>
<gene>
    <name evidence="9" type="ORF">SAMN02745220_00046</name>
</gene>
<dbReference type="InterPro" id="IPR010656">
    <property type="entry name" value="DctM"/>
</dbReference>
<accession>A0A1M7XVI2</accession>
<evidence type="ECO:0000256" key="6">
    <source>
        <dbReference type="ARBA" id="ARBA00023136"/>
    </source>
</evidence>
<proteinExistence type="predicted"/>
<dbReference type="EMBL" id="FRFE01000001">
    <property type="protein sequence ID" value="SHO42602.1"/>
    <property type="molecule type" value="Genomic_DNA"/>
</dbReference>
<feature type="domain" description="TRAP C4-dicarboxylate transport system permease DctM subunit" evidence="8">
    <location>
        <begin position="11"/>
        <end position="435"/>
    </location>
</feature>
<evidence type="ECO:0000256" key="5">
    <source>
        <dbReference type="ARBA" id="ARBA00022989"/>
    </source>
</evidence>
<feature type="transmembrane region" description="Helical" evidence="7">
    <location>
        <begin position="182"/>
        <end position="202"/>
    </location>
</feature>
<evidence type="ECO:0000256" key="3">
    <source>
        <dbReference type="ARBA" id="ARBA00022519"/>
    </source>
</evidence>
<dbReference type="PIRSF" id="PIRSF006066">
    <property type="entry name" value="HI0050"/>
    <property type="match status" value="1"/>
</dbReference>
<dbReference type="Pfam" id="PF06808">
    <property type="entry name" value="DctM"/>
    <property type="match status" value="1"/>
</dbReference>
<feature type="transmembrane region" description="Helical" evidence="7">
    <location>
        <begin position="287"/>
        <end position="311"/>
    </location>
</feature>
<keyword evidence="10" id="KW-1185">Reference proteome</keyword>
<protein>
    <submittedName>
        <fullName evidence="9">TRAP transporter, DctM subunit</fullName>
    </submittedName>
</protein>
<keyword evidence="4 7" id="KW-0812">Transmembrane</keyword>
<keyword evidence="2" id="KW-1003">Cell membrane</keyword>
<dbReference type="PANTHER" id="PTHR33362">
    <property type="entry name" value="SIALIC ACID TRAP TRANSPORTER PERMEASE PROTEIN SIAT-RELATED"/>
    <property type="match status" value="1"/>
</dbReference>
<feature type="transmembrane region" description="Helical" evidence="7">
    <location>
        <begin position="119"/>
        <end position="135"/>
    </location>
</feature>
<feature type="transmembrane region" description="Helical" evidence="7">
    <location>
        <begin position="147"/>
        <end position="170"/>
    </location>
</feature>
<dbReference type="PANTHER" id="PTHR33362:SF7">
    <property type="entry name" value="SLL1103 PROTEIN"/>
    <property type="match status" value="1"/>
</dbReference>
<reference evidence="9 10" key="1">
    <citation type="submission" date="2016-12" db="EMBL/GenBank/DDBJ databases">
        <authorList>
            <person name="Song W.-J."/>
            <person name="Kurnit D.M."/>
        </authorList>
    </citation>
    <scope>NUCLEOTIDE SEQUENCE [LARGE SCALE GENOMIC DNA]</scope>
    <source>
        <strain evidence="9 10">DSM 18488</strain>
    </source>
</reference>
<dbReference type="GO" id="GO:0022857">
    <property type="term" value="F:transmembrane transporter activity"/>
    <property type="evidence" value="ECO:0007669"/>
    <property type="project" value="TreeGrafter"/>
</dbReference>
<keyword evidence="3" id="KW-0997">Cell inner membrane</keyword>
<dbReference type="RefSeq" id="WP_073611435.1">
    <property type="nucleotide sequence ID" value="NZ_FRFE01000001.1"/>
</dbReference>
<dbReference type="NCBIfam" id="TIGR00786">
    <property type="entry name" value="dctM"/>
    <property type="match status" value="1"/>
</dbReference>
<dbReference type="InterPro" id="IPR004681">
    <property type="entry name" value="TRAP_DctM"/>
</dbReference>
<dbReference type="OrthoDB" id="9785600at2"/>
<feature type="transmembrane region" description="Helical" evidence="7">
    <location>
        <begin position="331"/>
        <end position="361"/>
    </location>
</feature>
<sequence length="448" mass="47937">MSPEIMTVAMFASLIVAITFGHPLAYTLAAVATLFGLIDNGWNVPALFDMFANNTYGLMENYVLVAIPLFILMAQLLDRSKVSDELFESLYVVLGGLKGGLGLAVVVVCTVFAATTGIVGASVVAMGLLATPALMKKNYQMEMSAGVICAAGTLGILIPPSIMMVVYGGLTGMKETSVGNLFAAAILPGLLLSGLYFAYILIRCNINPKLGPPISKEEASKYSTAKKIMMTLKSLIPPMALILAVMGTILAGVATPTEAAALGAFGALILAVVSRKFSWQVMKESAYATMSTTAMVMMLFVGGKFFSTVFLSMGGGDVVADVLIGSGLNRYVVLIIMMAIVFVMGMFIDWAAILLVTVPIFMPIAMELEFNPLWFSMLMCVNLQTSFLTPPFGYALFYFKGVAPEGYTIGHVYRGILPFVFLQVLGLAILFFFPSIVTYLPELFFGPS</sequence>
<dbReference type="STRING" id="1121416.SAMN02745220_00046"/>
<organism evidence="9 10">
    <name type="scientific">Desulfopila aestuarii DSM 18488</name>
    <dbReference type="NCBI Taxonomy" id="1121416"/>
    <lineage>
        <taxon>Bacteria</taxon>
        <taxon>Pseudomonadati</taxon>
        <taxon>Thermodesulfobacteriota</taxon>
        <taxon>Desulfobulbia</taxon>
        <taxon>Desulfobulbales</taxon>
        <taxon>Desulfocapsaceae</taxon>
        <taxon>Desulfopila</taxon>
    </lineage>
</organism>
<evidence type="ECO:0000313" key="9">
    <source>
        <dbReference type="EMBL" id="SHO42602.1"/>
    </source>
</evidence>
<comment type="subcellular location">
    <subcellularLocation>
        <location evidence="1">Cell inner membrane</location>
        <topology evidence="1">Multi-pass membrane protein</topology>
    </subcellularLocation>
</comment>
<keyword evidence="6 7" id="KW-0472">Membrane</keyword>
<evidence type="ECO:0000256" key="7">
    <source>
        <dbReference type="SAM" id="Phobius"/>
    </source>
</evidence>
<feature type="transmembrane region" description="Helical" evidence="7">
    <location>
        <begin position="373"/>
        <end position="399"/>
    </location>
</feature>
<dbReference type="GO" id="GO:0005886">
    <property type="term" value="C:plasma membrane"/>
    <property type="evidence" value="ECO:0007669"/>
    <property type="project" value="UniProtKB-SubCell"/>
</dbReference>
<dbReference type="Proteomes" id="UP000184603">
    <property type="component" value="Unassembled WGS sequence"/>
</dbReference>
<feature type="transmembrane region" description="Helical" evidence="7">
    <location>
        <begin position="58"/>
        <end position="77"/>
    </location>
</feature>
<evidence type="ECO:0000256" key="1">
    <source>
        <dbReference type="ARBA" id="ARBA00004429"/>
    </source>
</evidence>
<evidence type="ECO:0000256" key="4">
    <source>
        <dbReference type="ARBA" id="ARBA00022692"/>
    </source>
</evidence>
<evidence type="ECO:0000256" key="2">
    <source>
        <dbReference type="ARBA" id="ARBA00022475"/>
    </source>
</evidence>
<evidence type="ECO:0000259" key="8">
    <source>
        <dbReference type="Pfam" id="PF06808"/>
    </source>
</evidence>